<protein>
    <submittedName>
        <fullName evidence="2">RRM domain-containing RNA-binding protein</fullName>
    </submittedName>
</protein>
<evidence type="ECO:0000313" key="2">
    <source>
        <dbReference type="EMBL" id="KKS83823.1"/>
    </source>
</evidence>
<dbReference type="GO" id="GO:0003723">
    <property type="term" value="F:RNA binding"/>
    <property type="evidence" value="ECO:0007669"/>
    <property type="project" value="InterPro"/>
</dbReference>
<dbReference type="AlphaFoldDB" id="A0A0G1FAE4"/>
<dbReference type="Proteomes" id="UP000034543">
    <property type="component" value="Unassembled WGS sequence"/>
</dbReference>
<dbReference type="InterPro" id="IPR035979">
    <property type="entry name" value="RBD_domain_sf"/>
</dbReference>
<reference evidence="2 3" key="1">
    <citation type="journal article" date="2015" name="Nature">
        <title>rRNA introns, odd ribosomes, and small enigmatic genomes across a large radiation of phyla.</title>
        <authorList>
            <person name="Brown C.T."/>
            <person name="Hug L.A."/>
            <person name="Thomas B.C."/>
            <person name="Sharon I."/>
            <person name="Castelle C.J."/>
            <person name="Singh A."/>
            <person name="Wilkins M.J."/>
            <person name="Williams K.H."/>
            <person name="Banfield J.F."/>
        </authorList>
    </citation>
    <scope>NUCLEOTIDE SEQUENCE [LARGE SCALE GENOMIC DNA]</scope>
</reference>
<dbReference type="InterPro" id="IPR000504">
    <property type="entry name" value="RRM_dom"/>
</dbReference>
<dbReference type="PANTHER" id="PTHR48034">
    <property type="entry name" value="TRANSFORMER-2 SEX-DETERMINING PROTEIN-RELATED"/>
    <property type="match status" value="1"/>
</dbReference>
<dbReference type="STRING" id="1618436.UV59_C0031G0010"/>
<accession>A0A0G1FAE4</accession>
<evidence type="ECO:0000313" key="3">
    <source>
        <dbReference type="Proteomes" id="UP000034543"/>
    </source>
</evidence>
<dbReference type="EMBL" id="LCFB01000031">
    <property type="protein sequence ID" value="KKS83823.1"/>
    <property type="molecule type" value="Genomic_DNA"/>
</dbReference>
<gene>
    <name evidence="2" type="ORF">UV59_C0031G0010</name>
</gene>
<dbReference type="Pfam" id="PF00076">
    <property type="entry name" value="RRM_1"/>
    <property type="match status" value="1"/>
</dbReference>
<name>A0A0G1FAE4_9BACT</name>
<dbReference type="SUPFAM" id="SSF54928">
    <property type="entry name" value="RNA-binding domain, RBD"/>
    <property type="match status" value="1"/>
</dbReference>
<dbReference type="Gene3D" id="3.30.70.330">
    <property type="match status" value="1"/>
</dbReference>
<dbReference type="SMART" id="SM00360">
    <property type="entry name" value="RRM"/>
    <property type="match status" value="1"/>
</dbReference>
<dbReference type="InterPro" id="IPR012677">
    <property type="entry name" value="Nucleotide-bd_a/b_plait_sf"/>
</dbReference>
<organism evidence="2 3">
    <name type="scientific">Candidatus Gottesmanbacteria bacterium GW2011_GWA1_43_11</name>
    <dbReference type="NCBI Taxonomy" id="1618436"/>
    <lineage>
        <taxon>Bacteria</taxon>
        <taxon>Candidatus Gottesmaniibacteriota</taxon>
    </lineage>
</organism>
<proteinExistence type="predicted"/>
<comment type="caution">
    <text evidence="2">The sequence shown here is derived from an EMBL/GenBank/DDBJ whole genome shotgun (WGS) entry which is preliminary data.</text>
</comment>
<evidence type="ECO:0000259" key="1">
    <source>
        <dbReference type="PROSITE" id="PS50102"/>
    </source>
</evidence>
<dbReference type="InterPro" id="IPR050441">
    <property type="entry name" value="RBM"/>
</dbReference>
<sequence length="101" mass="11707">MAKKLFIGCLPTNTTEQTLNELFVPFGQIVSLTIIKDERTRMSRGFGFVEMATEEGARQAAEKLNGFKINDRLLVVKEALAKTQYRGMNDNRFNNRRFRRF</sequence>
<dbReference type="PROSITE" id="PS50102">
    <property type="entry name" value="RRM"/>
    <property type="match status" value="1"/>
</dbReference>
<feature type="domain" description="RRM" evidence="1">
    <location>
        <begin position="3"/>
        <end position="81"/>
    </location>
</feature>